<proteinExistence type="predicted"/>
<comment type="caution">
    <text evidence="1">The sequence shown here is derived from an EMBL/GenBank/DDBJ whole genome shotgun (WGS) entry which is preliminary data.</text>
</comment>
<sequence length="329" mass="34583">MTESSSPTSYDVLVVGSDVAALMAALDCARIGLRVVLLATPPAEHRPAVFSHRAGIVASLLTELNIPFSIRERVTVKGHESRSTAGAATGSIVGIPANPFALNVREVLGWRGAWRVYLDRLIPLLTIGTETNLGHIVRRRLGKRAERLLVDPVLQALYGLSAEEIPVATVVPGLNQAMTRAGCLTTGIIDLIVADPRVAQVVEVAGGVGHIETVLRERLAFFSARIIDVADVHLTLIEDGENRPTAFGASAFAPSGPITVVTQAALLPAGEALAAQSPANERVAVVGISEQFPGLESAVPESRSASASIRRVLLSDPTRLPLGPLGHEG</sequence>
<evidence type="ECO:0000313" key="2">
    <source>
        <dbReference type="Proteomes" id="UP000524237"/>
    </source>
</evidence>
<dbReference type="Proteomes" id="UP000524237">
    <property type="component" value="Unassembled WGS sequence"/>
</dbReference>
<dbReference type="Gene3D" id="3.50.50.60">
    <property type="entry name" value="FAD/NAD(P)-binding domain"/>
    <property type="match status" value="1"/>
</dbReference>
<dbReference type="Gene3D" id="1.10.3110.10">
    <property type="entry name" value="protoporphyrinogen ix oxidase, domain 3"/>
    <property type="match status" value="1"/>
</dbReference>
<name>A0A7W3JUN4_9MICO</name>
<gene>
    <name evidence="1" type="ORF">FB555_001522</name>
</gene>
<protein>
    <submittedName>
        <fullName evidence="1">Uncharacterized protein</fullName>
    </submittedName>
</protein>
<dbReference type="EMBL" id="JACGWU010000004">
    <property type="protein sequence ID" value="MBA8829417.1"/>
    <property type="molecule type" value="Genomic_DNA"/>
</dbReference>
<organism evidence="1 2">
    <name type="scientific">Alpinimonas psychrophila</name>
    <dbReference type="NCBI Taxonomy" id="748908"/>
    <lineage>
        <taxon>Bacteria</taxon>
        <taxon>Bacillati</taxon>
        <taxon>Actinomycetota</taxon>
        <taxon>Actinomycetes</taxon>
        <taxon>Micrococcales</taxon>
        <taxon>Microbacteriaceae</taxon>
        <taxon>Alpinimonas</taxon>
    </lineage>
</organism>
<reference evidence="1 2" key="1">
    <citation type="submission" date="2020-07" db="EMBL/GenBank/DDBJ databases">
        <title>Sequencing the genomes of 1000 actinobacteria strains.</title>
        <authorList>
            <person name="Klenk H.-P."/>
        </authorList>
    </citation>
    <scope>NUCLEOTIDE SEQUENCE [LARGE SCALE GENOMIC DNA]</scope>
    <source>
        <strain evidence="1 2">DSM 23737</strain>
    </source>
</reference>
<keyword evidence="2" id="KW-1185">Reference proteome</keyword>
<dbReference type="SUPFAM" id="SSF51905">
    <property type="entry name" value="FAD/NAD(P)-binding domain"/>
    <property type="match status" value="1"/>
</dbReference>
<evidence type="ECO:0000313" key="1">
    <source>
        <dbReference type="EMBL" id="MBA8829417.1"/>
    </source>
</evidence>
<accession>A0A7W3JUN4</accession>
<dbReference type="InterPro" id="IPR036188">
    <property type="entry name" value="FAD/NAD-bd_sf"/>
</dbReference>
<dbReference type="RefSeq" id="WP_182484851.1">
    <property type="nucleotide sequence ID" value="NZ_JACGWU010000004.1"/>
</dbReference>
<dbReference type="AlphaFoldDB" id="A0A7W3JUN4"/>